<dbReference type="Gene3D" id="1.20.990.10">
    <property type="entry name" value="NADPH-cytochrome p450 Reductase, Chain A, domain 3"/>
    <property type="match status" value="1"/>
</dbReference>
<dbReference type="InterPro" id="IPR023173">
    <property type="entry name" value="NADPH_Cyt_P450_Rdtase_alpha"/>
</dbReference>
<dbReference type="Proteomes" id="UP000280834">
    <property type="component" value="Unassembled WGS sequence"/>
</dbReference>
<comment type="cofactor">
    <cofactor evidence="1">
        <name>FMN</name>
        <dbReference type="ChEBI" id="CHEBI:58210"/>
    </cofactor>
</comment>
<dbReference type="PROSITE" id="PS50902">
    <property type="entry name" value="FLAVODOXIN_LIKE"/>
    <property type="match status" value="1"/>
</dbReference>
<reference evidence="11" key="1">
    <citation type="submission" date="2017-02" db="UniProtKB">
        <authorList>
            <consortium name="WormBaseParasite"/>
        </authorList>
    </citation>
    <scope>IDENTIFICATION</scope>
</reference>
<dbReference type="GO" id="GO:0050660">
    <property type="term" value="F:flavin adenine dinucleotide binding"/>
    <property type="evidence" value="ECO:0007669"/>
    <property type="project" value="TreeGrafter"/>
</dbReference>
<dbReference type="PANTHER" id="PTHR19384">
    <property type="entry name" value="NITRIC OXIDE SYNTHASE-RELATED"/>
    <property type="match status" value="1"/>
</dbReference>
<evidence type="ECO:0000256" key="5">
    <source>
        <dbReference type="ARBA" id="ARBA00022857"/>
    </source>
</evidence>
<evidence type="ECO:0000256" key="1">
    <source>
        <dbReference type="ARBA" id="ARBA00001917"/>
    </source>
</evidence>
<reference evidence="9 10" key="2">
    <citation type="submission" date="2018-11" db="EMBL/GenBank/DDBJ databases">
        <authorList>
            <consortium name="Pathogen Informatics"/>
        </authorList>
    </citation>
    <scope>NUCLEOTIDE SEQUENCE [LARGE SCALE GENOMIC DNA]</scope>
</reference>
<dbReference type="InterPro" id="IPR017938">
    <property type="entry name" value="Riboflavin_synthase-like_b-brl"/>
</dbReference>
<gene>
    <name evidence="9" type="ORF">BTMF_LOCUS1578</name>
</gene>
<dbReference type="InterPro" id="IPR029039">
    <property type="entry name" value="Flavoprotein-like_sf"/>
</dbReference>
<dbReference type="InterPro" id="IPR039261">
    <property type="entry name" value="FNR_nucleotide-bd"/>
</dbReference>
<evidence type="ECO:0000259" key="7">
    <source>
        <dbReference type="PROSITE" id="PS50902"/>
    </source>
</evidence>
<feature type="domain" description="FAD-binding FR-type" evidence="8">
    <location>
        <begin position="107"/>
        <end position="364"/>
    </location>
</feature>
<keyword evidence="5" id="KW-0521">NADP</keyword>
<dbReference type="AlphaFoldDB" id="A0A0R3Q7E6"/>
<evidence type="ECO:0000256" key="3">
    <source>
        <dbReference type="ARBA" id="ARBA00022630"/>
    </source>
</evidence>
<evidence type="ECO:0000313" key="9">
    <source>
        <dbReference type="EMBL" id="VDO10563.1"/>
    </source>
</evidence>
<dbReference type="PROSITE" id="PS51384">
    <property type="entry name" value="FAD_FR"/>
    <property type="match status" value="1"/>
</dbReference>
<evidence type="ECO:0000256" key="2">
    <source>
        <dbReference type="ARBA" id="ARBA00001974"/>
    </source>
</evidence>
<comment type="cofactor">
    <cofactor evidence="2">
        <name>FAD</name>
        <dbReference type="ChEBI" id="CHEBI:57692"/>
    </cofactor>
</comment>
<dbReference type="InterPro" id="IPR003097">
    <property type="entry name" value="CysJ-like_FAD-binding"/>
</dbReference>
<dbReference type="InterPro" id="IPR017927">
    <property type="entry name" value="FAD-bd_FR_type"/>
</dbReference>
<dbReference type="SUPFAM" id="SSF52343">
    <property type="entry name" value="Ferredoxin reductase-like, C-terminal NADP-linked domain"/>
    <property type="match status" value="1"/>
</dbReference>
<dbReference type="Gene3D" id="3.40.50.80">
    <property type="entry name" value="Nucleotide-binding domain of ferredoxin-NADP reductase (FNR) module"/>
    <property type="match status" value="1"/>
</dbReference>
<dbReference type="Pfam" id="PF00667">
    <property type="entry name" value="FAD_binding_1"/>
    <property type="match status" value="1"/>
</dbReference>
<keyword evidence="4" id="KW-0274">FAD</keyword>
<evidence type="ECO:0000256" key="4">
    <source>
        <dbReference type="ARBA" id="ARBA00022827"/>
    </source>
</evidence>
<evidence type="ECO:0000256" key="6">
    <source>
        <dbReference type="ARBA" id="ARBA00023002"/>
    </source>
</evidence>
<dbReference type="GO" id="GO:0010181">
    <property type="term" value="F:FMN binding"/>
    <property type="evidence" value="ECO:0007669"/>
    <property type="project" value="InterPro"/>
</dbReference>
<evidence type="ECO:0000313" key="10">
    <source>
        <dbReference type="Proteomes" id="UP000280834"/>
    </source>
</evidence>
<name>A0A0R3Q7E6_9BILA</name>
<accession>A0A0R3Q7E6</accession>
<dbReference type="GO" id="GO:0016491">
    <property type="term" value="F:oxidoreductase activity"/>
    <property type="evidence" value="ECO:0007669"/>
    <property type="project" value="UniProtKB-KW"/>
</dbReference>
<dbReference type="WBParaSite" id="BTMF_0000225001-mRNA-1">
    <property type="protein sequence ID" value="BTMF_0000225001-mRNA-1"/>
    <property type="gene ID" value="BTMF_0000225001"/>
</dbReference>
<dbReference type="Pfam" id="PF00258">
    <property type="entry name" value="Flavodoxin_1"/>
    <property type="match status" value="1"/>
</dbReference>
<dbReference type="Gene3D" id="3.40.50.360">
    <property type="match status" value="1"/>
</dbReference>
<dbReference type="InterPro" id="IPR008254">
    <property type="entry name" value="Flavodoxin/NO_synth"/>
</dbReference>
<dbReference type="STRING" id="42155.A0A0R3Q7E6"/>
<keyword evidence="6" id="KW-0560">Oxidoreductase</keyword>
<dbReference type="GO" id="GO:0005829">
    <property type="term" value="C:cytosol"/>
    <property type="evidence" value="ECO:0007669"/>
    <property type="project" value="TreeGrafter"/>
</dbReference>
<dbReference type="SUPFAM" id="SSF52218">
    <property type="entry name" value="Flavoproteins"/>
    <property type="match status" value="1"/>
</dbReference>
<dbReference type="SUPFAM" id="SSF63380">
    <property type="entry name" value="Riboflavin synthase domain-like"/>
    <property type="match status" value="1"/>
</dbReference>
<dbReference type="PANTHER" id="PTHR19384:SF10">
    <property type="entry name" value="NADPH-DEPENDENT DIFLAVIN OXIDOREDUCTASE 1"/>
    <property type="match status" value="1"/>
</dbReference>
<organism evidence="11">
    <name type="scientific">Brugia timori</name>
    <dbReference type="NCBI Taxonomy" id="42155"/>
    <lineage>
        <taxon>Eukaryota</taxon>
        <taxon>Metazoa</taxon>
        <taxon>Ecdysozoa</taxon>
        <taxon>Nematoda</taxon>
        <taxon>Chromadorea</taxon>
        <taxon>Rhabditida</taxon>
        <taxon>Spirurina</taxon>
        <taxon>Spiruromorpha</taxon>
        <taxon>Filarioidea</taxon>
        <taxon>Onchocercidae</taxon>
        <taxon>Brugia</taxon>
    </lineage>
</organism>
<keyword evidence="3" id="KW-0285">Flavoprotein</keyword>
<proteinExistence type="predicted"/>
<dbReference type="EMBL" id="UZAG01001158">
    <property type="protein sequence ID" value="VDO10563.1"/>
    <property type="molecule type" value="Genomic_DNA"/>
</dbReference>
<feature type="domain" description="Flavodoxin-like" evidence="7">
    <location>
        <begin position="1"/>
        <end position="63"/>
    </location>
</feature>
<dbReference type="PRINTS" id="PR00371">
    <property type="entry name" value="FPNCR"/>
</dbReference>
<keyword evidence="10" id="KW-1185">Reference proteome</keyword>
<evidence type="ECO:0000259" key="8">
    <source>
        <dbReference type="PROSITE" id="PS51384"/>
    </source>
</evidence>
<evidence type="ECO:0000313" key="11">
    <source>
        <dbReference type="WBParaSite" id="BTMF_0000225001-mRNA-1"/>
    </source>
</evidence>
<dbReference type="InterPro" id="IPR001709">
    <property type="entry name" value="Flavoprot_Pyr_Nucl_cyt_Rdtase"/>
</dbReference>
<protein>
    <submittedName>
        <fullName evidence="11">FAD-binding FR-type domain-containing protein</fullName>
    </submittedName>
</protein>
<sequence length="405" mass="46758">FQVHLAVLGLGDSTYQKYNFAGKKLYRRLSQLGCSFLMNLALADDQHELGIEGTYEPFRNELFQQIWEMRLYPGMILNPDDSKCLPSRYEVSYDENSSPLYSDSKENSFVETTVVNNKRLTAETHFQTQLLLSPCSYSPGDVIMVHPNNLNETLSIAYEALNIDDDLLNRPITLRSRETCISLPPSYLYKVFLILKEKISQFLDKLSLRQCFECYFDLQMVPRRSFFRTLGKLSTINDEKERLLELAKDIDDYMDYCWRPRRTIAETLRDFHATARDIPVEMLFEVFPLIRPRAFSIASCPLTHAAIQLLVAKVRFITDYALLVEYISKRITATRLGLCSNYLSRLQEGDTVLVKIRPGTFRWPTKNDSLILVGPGTGVAPFRSILAYRKKYIQSLSLFFMLISS</sequence>
<dbReference type="Gene3D" id="2.40.30.10">
    <property type="entry name" value="Translation factors"/>
    <property type="match status" value="1"/>
</dbReference>